<reference evidence="3 4" key="1">
    <citation type="journal article" date="2013" name="Genome Announc.">
        <title>Draft Genome Sequence of the Methanotrophic Gammaproteobacterium Methyloglobulus morosus DSM 22980 Strain KoM1.</title>
        <authorList>
            <person name="Poehlein A."/>
            <person name="Deutzmann J.S."/>
            <person name="Daniel R."/>
            <person name="Simeonova D.D."/>
        </authorList>
    </citation>
    <scope>NUCLEOTIDE SEQUENCE [LARGE SCALE GENOMIC DNA]</scope>
    <source>
        <strain evidence="3 4">KoM1</strain>
    </source>
</reference>
<dbReference type="Pfam" id="PF01337">
    <property type="entry name" value="Barstar"/>
    <property type="match status" value="1"/>
</dbReference>
<dbReference type="SUPFAM" id="SSF52038">
    <property type="entry name" value="Barstar-related"/>
    <property type="match status" value="1"/>
</dbReference>
<feature type="domain" description="Barstar (barnase inhibitor)" evidence="2">
    <location>
        <begin position="9"/>
        <end position="98"/>
    </location>
</feature>
<sequence length="117" mass="13055">MTNGSVPFKQVAIDASEIRDWPSFHAVFAKAFGFPDFYGRNMDAWIDSMTDLDDPSAGMSKVHSPPDGIVLVKVLNAKAFSKRCPEQYRALNDCSAFVNWRRLEQGSAPVLALSYHE</sequence>
<name>V5C265_9GAMM</name>
<evidence type="ECO:0000313" key="4">
    <source>
        <dbReference type="Proteomes" id="UP000017842"/>
    </source>
</evidence>
<comment type="caution">
    <text evidence="3">The sequence shown here is derived from an EMBL/GenBank/DDBJ whole genome shotgun (WGS) entry which is preliminary data.</text>
</comment>
<dbReference type="OrthoDB" id="7575400at2"/>
<dbReference type="EMBL" id="AYLO01000052">
    <property type="protein sequence ID" value="ESS72537.1"/>
    <property type="molecule type" value="Genomic_DNA"/>
</dbReference>
<dbReference type="InterPro" id="IPR035905">
    <property type="entry name" value="Barstar-like_sf"/>
</dbReference>
<organism evidence="3 4">
    <name type="scientific">Methyloglobulus morosus KoM1</name>
    <dbReference type="NCBI Taxonomy" id="1116472"/>
    <lineage>
        <taxon>Bacteria</taxon>
        <taxon>Pseudomonadati</taxon>
        <taxon>Pseudomonadota</taxon>
        <taxon>Gammaproteobacteria</taxon>
        <taxon>Methylococcales</taxon>
        <taxon>Methylococcaceae</taxon>
        <taxon>Methyloglobulus</taxon>
    </lineage>
</organism>
<proteinExistence type="inferred from homology"/>
<gene>
    <name evidence="3" type="ORF">MGMO_54c00260</name>
</gene>
<evidence type="ECO:0000256" key="1">
    <source>
        <dbReference type="ARBA" id="ARBA00006845"/>
    </source>
</evidence>
<dbReference type="eggNOG" id="COG2732">
    <property type="taxonomic scope" value="Bacteria"/>
</dbReference>
<evidence type="ECO:0000259" key="2">
    <source>
        <dbReference type="Pfam" id="PF01337"/>
    </source>
</evidence>
<dbReference type="Gene3D" id="3.30.370.10">
    <property type="entry name" value="Barstar-like"/>
    <property type="match status" value="1"/>
</dbReference>
<dbReference type="InterPro" id="IPR000468">
    <property type="entry name" value="Barstar"/>
</dbReference>
<dbReference type="RefSeq" id="WP_023494469.1">
    <property type="nucleotide sequence ID" value="NZ_AYLO01000052.1"/>
</dbReference>
<accession>V5C265</accession>
<protein>
    <submittedName>
        <fullName evidence="3">Barstar</fullName>
    </submittedName>
</protein>
<dbReference type="AlphaFoldDB" id="V5C265"/>
<comment type="similarity">
    <text evidence="1">Belongs to the barstar family.</text>
</comment>
<dbReference type="PATRIC" id="fig|1116472.3.peg.1687"/>
<evidence type="ECO:0000313" key="3">
    <source>
        <dbReference type="EMBL" id="ESS72537.1"/>
    </source>
</evidence>
<dbReference type="Proteomes" id="UP000017842">
    <property type="component" value="Unassembled WGS sequence"/>
</dbReference>
<keyword evidence="4" id="KW-1185">Reference proteome</keyword>